<sequence>MRGDGSVVPVVTISSLDVGSGQGDRVSTASSADDASASILGGDFS</sequence>
<feature type="compositionally biased region" description="Low complexity" evidence="1">
    <location>
        <begin position="29"/>
        <end position="38"/>
    </location>
</feature>
<name>R7WJG0_9NOCA</name>
<evidence type="ECO:0000256" key="1">
    <source>
        <dbReference type="SAM" id="MobiDB-lite"/>
    </source>
</evidence>
<reference evidence="2 3" key="1">
    <citation type="journal article" date="2013" name="Genome Announc.">
        <title>Draft Genome Sequence of Rhodococcus rhodnii Strain LMG5362, a Symbiont of Rhodnius prolixus (Hemiptera, Reduviidae, Triatominae), the Principle Vector of Trypanosoma cruzi.</title>
        <authorList>
            <person name="Pachebat J.A."/>
            <person name="van Keulen G."/>
            <person name="Whitten M.M."/>
            <person name="Girdwood S."/>
            <person name="Del Sol R."/>
            <person name="Dyson P.J."/>
            <person name="Facey P.D."/>
        </authorList>
    </citation>
    <scope>NUCLEOTIDE SEQUENCE [LARGE SCALE GENOMIC DNA]</scope>
    <source>
        <strain evidence="2 3">LMG 5362</strain>
    </source>
</reference>
<protein>
    <submittedName>
        <fullName evidence="2">Uncharacterized protein</fullName>
    </submittedName>
</protein>
<accession>R7WJG0</accession>
<evidence type="ECO:0000313" key="3">
    <source>
        <dbReference type="Proteomes" id="UP000013525"/>
    </source>
</evidence>
<proteinExistence type="predicted"/>
<comment type="caution">
    <text evidence="2">The sequence shown here is derived from an EMBL/GenBank/DDBJ whole genome shotgun (WGS) entry which is preliminary data.</text>
</comment>
<keyword evidence="3" id="KW-1185">Reference proteome</keyword>
<dbReference type="AlphaFoldDB" id="R7WJG0"/>
<evidence type="ECO:0000313" key="2">
    <source>
        <dbReference type="EMBL" id="EOM75422.1"/>
    </source>
</evidence>
<gene>
    <name evidence="2" type="ORF">Rrhod_3220</name>
</gene>
<organism evidence="2 3">
    <name type="scientific">Rhodococcus rhodnii LMG 5362</name>
    <dbReference type="NCBI Taxonomy" id="1273125"/>
    <lineage>
        <taxon>Bacteria</taxon>
        <taxon>Bacillati</taxon>
        <taxon>Actinomycetota</taxon>
        <taxon>Actinomycetes</taxon>
        <taxon>Mycobacteriales</taxon>
        <taxon>Nocardiaceae</taxon>
        <taxon>Rhodococcus</taxon>
    </lineage>
</organism>
<feature type="region of interest" description="Disordered" evidence="1">
    <location>
        <begin position="18"/>
        <end position="45"/>
    </location>
</feature>
<dbReference type="Proteomes" id="UP000013525">
    <property type="component" value="Unassembled WGS sequence"/>
</dbReference>
<dbReference type="EMBL" id="APMY01000095">
    <property type="protein sequence ID" value="EOM75422.1"/>
    <property type="molecule type" value="Genomic_DNA"/>
</dbReference>